<dbReference type="AlphaFoldDB" id="A0A1J0WI92"/>
<evidence type="ECO:0000256" key="8">
    <source>
        <dbReference type="ARBA" id="ARBA00023267"/>
    </source>
</evidence>
<feature type="compositionally biased region" description="Low complexity" evidence="10">
    <location>
        <begin position="48"/>
        <end position="65"/>
    </location>
</feature>
<protein>
    <recommendedName>
        <fullName evidence="3 9">Biotin carboxyl carrier protein of acetyl-CoA carboxylase</fullName>
    </recommendedName>
</protein>
<dbReference type="Pfam" id="PF00364">
    <property type="entry name" value="Biotin_lipoyl"/>
    <property type="match status" value="1"/>
</dbReference>
<dbReference type="CDD" id="cd06850">
    <property type="entry name" value="biotinyl_domain"/>
    <property type="match status" value="1"/>
</dbReference>
<dbReference type="Gene3D" id="2.40.50.100">
    <property type="match status" value="1"/>
</dbReference>
<dbReference type="UniPathway" id="UPA00094"/>
<dbReference type="GO" id="GO:0003989">
    <property type="term" value="F:acetyl-CoA carboxylase activity"/>
    <property type="evidence" value="ECO:0007669"/>
    <property type="project" value="InterPro"/>
</dbReference>
<dbReference type="NCBIfam" id="TIGR00531">
    <property type="entry name" value="BCCP"/>
    <property type="match status" value="1"/>
</dbReference>
<dbReference type="PROSITE" id="PS50968">
    <property type="entry name" value="BIOTINYL_LIPOYL"/>
    <property type="match status" value="1"/>
</dbReference>
<dbReference type="PRINTS" id="PR01071">
    <property type="entry name" value="ACOABIOTINCC"/>
</dbReference>
<dbReference type="InterPro" id="IPR011053">
    <property type="entry name" value="Single_hybrid_motif"/>
</dbReference>
<evidence type="ECO:0000256" key="4">
    <source>
        <dbReference type="ARBA" id="ARBA00022516"/>
    </source>
</evidence>
<dbReference type="STRING" id="1917485.BOO69_10835"/>
<dbReference type="PROSITE" id="PS00188">
    <property type="entry name" value="BIOTIN"/>
    <property type="match status" value="1"/>
</dbReference>
<dbReference type="PANTHER" id="PTHR45266">
    <property type="entry name" value="OXALOACETATE DECARBOXYLASE ALPHA CHAIN"/>
    <property type="match status" value="1"/>
</dbReference>
<dbReference type="FunFam" id="2.40.50.100:FF:000003">
    <property type="entry name" value="Acetyl-CoA carboxylase biotin carboxyl carrier protein"/>
    <property type="match status" value="1"/>
</dbReference>
<evidence type="ECO:0000256" key="7">
    <source>
        <dbReference type="ARBA" id="ARBA00023160"/>
    </source>
</evidence>
<organism evidence="12 13">
    <name type="scientific">Sulfitobacter alexandrii</name>
    <dbReference type="NCBI Taxonomy" id="1917485"/>
    <lineage>
        <taxon>Bacteria</taxon>
        <taxon>Pseudomonadati</taxon>
        <taxon>Pseudomonadota</taxon>
        <taxon>Alphaproteobacteria</taxon>
        <taxon>Rhodobacterales</taxon>
        <taxon>Roseobacteraceae</taxon>
        <taxon>Sulfitobacter</taxon>
    </lineage>
</organism>
<comment type="pathway">
    <text evidence="2 9">Lipid metabolism; fatty acid biosynthesis.</text>
</comment>
<accession>A0A1J0WI92</accession>
<dbReference type="GO" id="GO:0009317">
    <property type="term" value="C:acetyl-CoA carboxylase complex"/>
    <property type="evidence" value="ECO:0007669"/>
    <property type="project" value="InterPro"/>
</dbReference>
<name>A0A1J0WI92_9RHOB</name>
<dbReference type="PANTHER" id="PTHR45266:SF3">
    <property type="entry name" value="OXALOACETATE DECARBOXYLASE ALPHA CHAIN"/>
    <property type="match status" value="1"/>
</dbReference>
<gene>
    <name evidence="12" type="ORF">BOO69_10835</name>
</gene>
<keyword evidence="5 9" id="KW-0276">Fatty acid metabolism</keyword>
<dbReference type="RefSeq" id="WP_071972191.1">
    <property type="nucleotide sequence ID" value="NZ_CP018076.1"/>
</dbReference>
<reference evidence="12 13" key="1">
    <citation type="submission" date="2016-11" db="EMBL/GenBank/DDBJ databases">
        <title>Complete genome sequence of Sulfitobacter sp. AM1-D1, a toxic bacteria associated with marine dinoflagellate Alexandrium minutum in East China Sea.</title>
        <authorList>
            <person name="Yang Q."/>
            <person name="Zhang X."/>
            <person name="Tian X."/>
        </authorList>
    </citation>
    <scope>NUCLEOTIDE SEQUENCE [LARGE SCALE GENOMIC DNA]</scope>
    <source>
        <strain evidence="12 13">AM1-D1</strain>
    </source>
</reference>
<evidence type="ECO:0000256" key="9">
    <source>
        <dbReference type="RuleBase" id="RU364072"/>
    </source>
</evidence>
<dbReference type="OrthoDB" id="9811735at2"/>
<feature type="domain" description="Lipoyl-binding" evidence="11">
    <location>
        <begin position="94"/>
        <end position="170"/>
    </location>
</feature>
<dbReference type="EMBL" id="CP018076">
    <property type="protein sequence ID" value="APE43854.1"/>
    <property type="molecule type" value="Genomic_DNA"/>
</dbReference>
<evidence type="ECO:0000256" key="2">
    <source>
        <dbReference type="ARBA" id="ARBA00005194"/>
    </source>
</evidence>
<keyword evidence="13" id="KW-1185">Reference proteome</keyword>
<dbReference type="GO" id="GO:0006633">
    <property type="term" value="P:fatty acid biosynthetic process"/>
    <property type="evidence" value="ECO:0007669"/>
    <property type="project" value="UniProtKB-UniPathway"/>
</dbReference>
<feature type="region of interest" description="Disordered" evidence="10">
    <location>
        <begin position="40"/>
        <end position="94"/>
    </location>
</feature>
<dbReference type="InterPro" id="IPR000089">
    <property type="entry name" value="Biotin_lipoyl"/>
</dbReference>
<evidence type="ECO:0000256" key="6">
    <source>
        <dbReference type="ARBA" id="ARBA00023098"/>
    </source>
</evidence>
<keyword evidence="8 9" id="KW-0092">Biotin</keyword>
<comment type="function">
    <text evidence="1 9">This protein is a component of the acetyl coenzyme A carboxylase complex; first, biotin carboxylase catalyzes the carboxylation of the carrier protein and then the transcarboxylase transfers the carboxyl group to form malonyl-CoA.</text>
</comment>
<dbReference type="SUPFAM" id="SSF51230">
    <property type="entry name" value="Single hybrid motif"/>
    <property type="match status" value="1"/>
</dbReference>
<proteinExistence type="predicted"/>
<evidence type="ECO:0000313" key="12">
    <source>
        <dbReference type="EMBL" id="APE43854.1"/>
    </source>
</evidence>
<evidence type="ECO:0000313" key="13">
    <source>
        <dbReference type="Proteomes" id="UP000181897"/>
    </source>
</evidence>
<keyword evidence="4 9" id="KW-0444">Lipid biosynthesis</keyword>
<evidence type="ECO:0000256" key="10">
    <source>
        <dbReference type="SAM" id="MobiDB-lite"/>
    </source>
</evidence>
<dbReference type="InterPro" id="IPR001882">
    <property type="entry name" value="Biotin_BS"/>
</dbReference>
<evidence type="ECO:0000256" key="5">
    <source>
        <dbReference type="ARBA" id="ARBA00022832"/>
    </source>
</evidence>
<evidence type="ECO:0000256" key="3">
    <source>
        <dbReference type="ARBA" id="ARBA00017562"/>
    </source>
</evidence>
<dbReference type="Proteomes" id="UP000181897">
    <property type="component" value="Chromosome"/>
</dbReference>
<evidence type="ECO:0000259" key="11">
    <source>
        <dbReference type="PROSITE" id="PS50968"/>
    </source>
</evidence>
<sequence length="170" mass="17916">MTKNTHDADVAFIRALAELLNENDLTELQVKRDYAEDDSLNVRVSRKPPQQIVAPQQQLQAAPPQMTSPAPAPMNAPQQSAPAGGEDADPANHPGAVVSPMVGTVYMQAEPGAPAFVSVGQQVAEGETLLIVEAMKTMNHIPAPHAGTVKRILVGDGDAVEFGAPLVIIE</sequence>
<dbReference type="KEGG" id="suam:BOO69_10835"/>
<dbReference type="InterPro" id="IPR050709">
    <property type="entry name" value="Biotin_Carboxyl_Carrier/Decarb"/>
</dbReference>
<keyword evidence="7 9" id="KW-0275">Fatty acid biosynthesis</keyword>
<evidence type="ECO:0000256" key="1">
    <source>
        <dbReference type="ARBA" id="ARBA00003761"/>
    </source>
</evidence>
<dbReference type="InterPro" id="IPR001249">
    <property type="entry name" value="AcCoA_biotinCC"/>
</dbReference>
<keyword evidence="6 9" id="KW-0443">Lipid metabolism</keyword>